<evidence type="ECO:0000256" key="6">
    <source>
        <dbReference type="ARBA" id="ARBA00022989"/>
    </source>
</evidence>
<dbReference type="SUPFAM" id="SSF103473">
    <property type="entry name" value="MFS general substrate transporter"/>
    <property type="match status" value="1"/>
</dbReference>
<dbReference type="Pfam" id="PF07690">
    <property type="entry name" value="MFS_1"/>
    <property type="match status" value="1"/>
</dbReference>
<dbReference type="InterPro" id="IPR004812">
    <property type="entry name" value="Efflux_drug-R_Bcr/CmlA"/>
</dbReference>
<gene>
    <name evidence="11" type="ORF">EJK80_09370</name>
</gene>
<evidence type="ECO:0000256" key="5">
    <source>
        <dbReference type="ARBA" id="ARBA00022692"/>
    </source>
</evidence>
<evidence type="ECO:0000259" key="10">
    <source>
        <dbReference type="PROSITE" id="PS50850"/>
    </source>
</evidence>
<evidence type="ECO:0000256" key="9">
    <source>
        <dbReference type="SAM" id="SignalP"/>
    </source>
</evidence>
<dbReference type="Gene3D" id="1.20.1720.10">
    <property type="entry name" value="Multidrug resistance protein D"/>
    <property type="match status" value="1"/>
</dbReference>
<dbReference type="CDD" id="cd17320">
    <property type="entry name" value="MFS_MdfA_MDR_like"/>
    <property type="match status" value="1"/>
</dbReference>
<feature type="transmembrane region" description="Helical" evidence="8">
    <location>
        <begin position="279"/>
        <end position="297"/>
    </location>
</feature>
<reference evidence="11 12" key="1">
    <citation type="submission" date="2019-06" db="EMBL/GenBank/DDBJ databases">
        <title>Draft genome of C. phoceense Strain 272.</title>
        <authorList>
            <person name="Pacheco L.G.C."/>
            <person name="Barberis C.M."/>
            <person name="Almuzara M.N."/>
            <person name="Traglia G.M."/>
            <person name="Santos C.S."/>
            <person name="Rocha D.J.P.G."/>
            <person name="Aguiar E.R.G.R."/>
            <person name="Vay C.A."/>
        </authorList>
    </citation>
    <scope>NUCLEOTIDE SEQUENCE [LARGE SCALE GENOMIC DNA]</scope>
    <source>
        <strain evidence="11 12">272</strain>
    </source>
</reference>
<feature type="chain" id="PRO_5039588860" evidence="9">
    <location>
        <begin position="21"/>
        <end position="393"/>
    </location>
</feature>
<dbReference type="GO" id="GO:0042910">
    <property type="term" value="F:xenobiotic transmembrane transporter activity"/>
    <property type="evidence" value="ECO:0007669"/>
    <property type="project" value="InterPro"/>
</dbReference>
<feature type="transmembrane region" description="Helical" evidence="8">
    <location>
        <begin position="40"/>
        <end position="60"/>
    </location>
</feature>
<protein>
    <submittedName>
        <fullName evidence="11">Multidrug effflux MFS transporter</fullName>
    </submittedName>
</protein>
<feature type="transmembrane region" description="Helical" evidence="8">
    <location>
        <begin position="126"/>
        <end position="148"/>
    </location>
</feature>
<evidence type="ECO:0000256" key="1">
    <source>
        <dbReference type="ARBA" id="ARBA00004651"/>
    </source>
</evidence>
<evidence type="ECO:0000256" key="7">
    <source>
        <dbReference type="ARBA" id="ARBA00023136"/>
    </source>
</evidence>
<comment type="subcellular location">
    <subcellularLocation>
        <location evidence="1">Cell membrane</location>
        <topology evidence="1">Multi-pass membrane protein</topology>
    </subcellularLocation>
</comment>
<keyword evidence="3" id="KW-0813">Transport</keyword>
<feature type="transmembrane region" description="Helical" evidence="8">
    <location>
        <begin position="160"/>
        <end position="180"/>
    </location>
</feature>
<feature type="signal peptide" evidence="9">
    <location>
        <begin position="1"/>
        <end position="20"/>
    </location>
</feature>
<dbReference type="PROSITE" id="PS50850">
    <property type="entry name" value="MFS"/>
    <property type="match status" value="1"/>
</dbReference>
<keyword evidence="7 8" id="KW-0472">Membrane</keyword>
<feature type="transmembrane region" description="Helical" evidence="8">
    <location>
        <begin position="365"/>
        <end position="384"/>
    </location>
</feature>
<dbReference type="InterPro" id="IPR036259">
    <property type="entry name" value="MFS_trans_sf"/>
</dbReference>
<evidence type="ECO:0000256" key="4">
    <source>
        <dbReference type="ARBA" id="ARBA00022475"/>
    </source>
</evidence>
<comment type="similarity">
    <text evidence="2">Belongs to the major facilitator superfamily. Bcr/CmlA family.</text>
</comment>
<feature type="transmembrane region" description="Helical" evidence="8">
    <location>
        <begin position="333"/>
        <end position="353"/>
    </location>
</feature>
<feature type="transmembrane region" description="Helical" evidence="8">
    <location>
        <begin position="303"/>
        <end position="326"/>
    </location>
</feature>
<evidence type="ECO:0000313" key="11">
    <source>
        <dbReference type="EMBL" id="TQE43072.1"/>
    </source>
</evidence>
<keyword evidence="5 8" id="KW-0812">Transmembrane</keyword>
<proteinExistence type="inferred from homology"/>
<dbReference type="InterPro" id="IPR020846">
    <property type="entry name" value="MFS_dom"/>
</dbReference>
<dbReference type="GO" id="GO:0005886">
    <property type="term" value="C:plasma membrane"/>
    <property type="evidence" value="ECO:0007669"/>
    <property type="project" value="UniProtKB-SubCell"/>
</dbReference>
<comment type="caution">
    <text evidence="11">The sequence shown here is derived from an EMBL/GenBank/DDBJ whole genome shotgun (WGS) entry which is preliminary data.</text>
</comment>
<keyword evidence="12" id="KW-1185">Reference proteome</keyword>
<feature type="domain" description="Major facilitator superfamily (MFS) profile" evidence="10">
    <location>
        <begin position="6"/>
        <end position="393"/>
    </location>
</feature>
<dbReference type="RefSeq" id="WP_141629097.1">
    <property type="nucleotide sequence ID" value="NZ_VHIR01000013.1"/>
</dbReference>
<organism evidence="11 12">
    <name type="scientific">Corynebacterium phoceense</name>
    <dbReference type="NCBI Taxonomy" id="1686286"/>
    <lineage>
        <taxon>Bacteria</taxon>
        <taxon>Bacillati</taxon>
        <taxon>Actinomycetota</taxon>
        <taxon>Actinomycetes</taxon>
        <taxon>Mycobacteriales</taxon>
        <taxon>Corynebacteriaceae</taxon>
        <taxon>Corynebacterium</taxon>
    </lineage>
</organism>
<feature type="transmembrane region" description="Helical" evidence="8">
    <location>
        <begin position="72"/>
        <end position="90"/>
    </location>
</feature>
<feature type="transmembrane region" description="Helical" evidence="8">
    <location>
        <begin position="209"/>
        <end position="228"/>
    </location>
</feature>
<dbReference type="NCBIfam" id="TIGR00710">
    <property type="entry name" value="efflux_Bcr_CflA"/>
    <property type="match status" value="1"/>
</dbReference>
<keyword evidence="6 8" id="KW-1133">Transmembrane helix</keyword>
<dbReference type="PROSITE" id="PS00216">
    <property type="entry name" value="SUGAR_TRANSPORT_1"/>
    <property type="match status" value="1"/>
</dbReference>
<dbReference type="STRING" id="1686286.GCA_900092335_00166"/>
<evidence type="ECO:0000313" key="12">
    <source>
        <dbReference type="Proteomes" id="UP000318080"/>
    </source>
</evidence>
<evidence type="ECO:0000256" key="3">
    <source>
        <dbReference type="ARBA" id="ARBA00022448"/>
    </source>
</evidence>
<keyword evidence="4" id="KW-1003">Cell membrane</keyword>
<sequence length="393" mass="40151">MIPVPLMLTLALLSATAPFATDMYLPVLPHIAGEFGVEQAVAQFTLTGFFVGMAFGQLLIGPVSDVVGRRRLLLWSAGLALVASVLAALAPGIGVLILARILQGLGGGACNVLARSVVPDLLSGSAAAKTFSVLMAIGGIAPAIAPVIGGLLAEPVGWRGIFWTLTGLHAVQLLLAFLLVPETGGKAERTGGLVRTVAGNYLTVVRMPLVWGFLLAMAFGFGALFSYISASSFVLQTVYGFSPAHYSLLFAINALGMLVATTINSRLVTRFGAVTMLRAGLLLCVGGGLILTVAALADAPWYLIVACILLATSPVGFIMGNATALATGIRRELAGSISAVMGFVQSLLGGIVSPLMGLGSQPTHTMAFGILTCGIIAAAAGFGATSRLAREAG</sequence>
<evidence type="ECO:0000256" key="2">
    <source>
        <dbReference type="ARBA" id="ARBA00006236"/>
    </source>
</evidence>
<evidence type="ECO:0000256" key="8">
    <source>
        <dbReference type="SAM" id="Phobius"/>
    </source>
</evidence>
<name>A0A540R5R5_9CORY</name>
<dbReference type="AlphaFoldDB" id="A0A540R5R5"/>
<dbReference type="PANTHER" id="PTHR23502">
    <property type="entry name" value="MAJOR FACILITATOR SUPERFAMILY"/>
    <property type="match status" value="1"/>
</dbReference>
<dbReference type="EMBL" id="VHIR01000013">
    <property type="protein sequence ID" value="TQE43072.1"/>
    <property type="molecule type" value="Genomic_DNA"/>
</dbReference>
<accession>A0A540R5R5</accession>
<dbReference type="InterPro" id="IPR005829">
    <property type="entry name" value="Sugar_transporter_CS"/>
</dbReference>
<dbReference type="Proteomes" id="UP000318080">
    <property type="component" value="Unassembled WGS sequence"/>
</dbReference>
<keyword evidence="9" id="KW-0732">Signal</keyword>
<dbReference type="GO" id="GO:1990961">
    <property type="term" value="P:xenobiotic detoxification by transmembrane export across the plasma membrane"/>
    <property type="evidence" value="ECO:0007669"/>
    <property type="project" value="InterPro"/>
</dbReference>
<feature type="transmembrane region" description="Helical" evidence="8">
    <location>
        <begin position="248"/>
        <end position="267"/>
    </location>
</feature>
<feature type="transmembrane region" description="Helical" evidence="8">
    <location>
        <begin position="96"/>
        <end position="114"/>
    </location>
</feature>
<dbReference type="PANTHER" id="PTHR23502:SF132">
    <property type="entry name" value="POLYAMINE TRANSPORTER 2-RELATED"/>
    <property type="match status" value="1"/>
</dbReference>
<dbReference type="InterPro" id="IPR011701">
    <property type="entry name" value="MFS"/>
</dbReference>